<dbReference type="Pfam" id="PF10091">
    <property type="entry name" value="Glycoamylase"/>
    <property type="match status" value="1"/>
</dbReference>
<comment type="caution">
    <text evidence="2">The sequence shown here is derived from an EMBL/GenBank/DDBJ whole genome shotgun (WGS) entry which is preliminary data.</text>
</comment>
<dbReference type="PIRSF" id="PIRSF028431">
    <property type="entry name" value="UCP028431"/>
    <property type="match status" value="1"/>
</dbReference>
<accession>A0A3L7JA81</accession>
<name>A0A3L7JA81_9HYPH</name>
<protein>
    <recommendedName>
        <fullName evidence="1">Glycoamylase-like domain-containing protein</fullName>
    </recommendedName>
</protein>
<organism evidence="2 3">
    <name type="scientific">Notoacmeibacter ruber</name>
    <dbReference type="NCBI Taxonomy" id="2670375"/>
    <lineage>
        <taxon>Bacteria</taxon>
        <taxon>Pseudomonadati</taxon>
        <taxon>Pseudomonadota</taxon>
        <taxon>Alphaproteobacteria</taxon>
        <taxon>Hyphomicrobiales</taxon>
        <taxon>Notoacmeibacteraceae</taxon>
        <taxon>Notoacmeibacter</taxon>
    </lineage>
</organism>
<reference evidence="2 3" key="1">
    <citation type="submission" date="2018-10" db="EMBL/GenBank/DDBJ databases">
        <title>Notoacmeibacter sp. M2BS9Y-3-1, whole genome shotgun sequence.</title>
        <authorList>
            <person name="Tuo L."/>
        </authorList>
    </citation>
    <scope>NUCLEOTIDE SEQUENCE [LARGE SCALE GENOMIC DNA]</scope>
    <source>
        <strain evidence="2 3">M2BS9Y-3-1</strain>
    </source>
</reference>
<dbReference type="InterPro" id="IPR019282">
    <property type="entry name" value="Glycoamylase-like_cons_dom"/>
</dbReference>
<evidence type="ECO:0000313" key="3">
    <source>
        <dbReference type="Proteomes" id="UP000281094"/>
    </source>
</evidence>
<dbReference type="EMBL" id="RCWN01000001">
    <property type="protein sequence ID" value="RLQ87400.1"/>
    <property type="molecule type" value="Genomic_DNA"/>
</dbReference>
<evidence type="ECO:0000259" key="1">
    <source>
        <dbReference type="Pfam" id="PF10091"/>
    </source>
</evidence>
<dbReference type="Gene3D" id="1.50.10.140">
    <property type="match status" value="1"/>
</dbReference>
<dbReference type="InterPro" id="IPR016883">
    <property type="entry name" value="UCP028431"/>
</dbReference>
<dbReference type="Proteomes" id="UP000281094">
    <property type="component" value="Unassembled WGS sequence"/>
</dbReference>
<proteinExistence type="predicted"/>
<evidence type="ECO:0000313" key="2">
    <source>
        <dbReference type="EMBL" id="RLQ87400.1"/>
    </source>
</evidence>
<sequence length="424" mass="47630">MEERVDRLQRAAFTYFLDYGDETTGLVLDQSANPEICSIASVGFFLTCLPVAVERGWIGRREAARRAAKIIQFFREAPQGAAPDATGHHGFFYHFLDVKTGKRAWKSELSTIDTALLLAGVETARVYFDGNDSDERVIRNAGLELIENVEWRWMVDKEGFVNKAWKPKRGFFGGDWEHYSEAQIMYVLAAASEEYSIPAASYHRMTERYDWRKTYGLDWIAAAPLFIHLFSQVWIDFRALNDGHCGPADLDYFENTRRAIAIQRAYADQNPKGWLGYEQDVWGLSACAGPRGRQRTLDGRRCWFRGYEARGVPDGPDDGTLVPWGPLACYAHEPEAALAGTAAVLARYPAVLKEDRFVGSFNPSLPGEGADYWTCDSLFGIDQGLLVTMIENGRTGLVWKLAQRSDVFINGLRSLGFSGGWLKA</sequence>
<gene>
    <name evidence="2" type="ORF">D8780_03475</name>
</gene>
<keyword evidence="3" id="KW-1185">Reference proteome</keyword>
<dbReference type="AlphaFoldDB" id="A0A3L7JA81"/>
<feature type="domain" description="Glycoamylase-like" evidence="1">
    <location>
        <begin position="175"/>
        <end position="404"/>
    </location>
</feature>